<evidence type="ECO:0000313" key="1">
    <source>
        <dbReference type="EMBL" id="CDW47278.1"/>
    </source>
</evidence>
<name>A0A0K2V9Q7_LEPSM</name>
<proteinExistence type="predicted"/>
<protein>
    <submittedName>
        <fullName evidence="1">Uncharacterized protein</fullName>
    </submittedName>
</protein>
<reference evidence="1" key="1">
    <citation type="submission" date="2014-05" db="EMBL/GenBank/DDBJ databases">
        <authorList>
            <person name="Chronopoulou M."/>
        </authorList>
    </citation>
    <scope>NUCLEOTIDE SEQUENCE</scope>
    <source>
        <tissue evidence="1">Whole organism</tissue>
    </source>
</reference>
<sequence length="74" mass="8540">MCCLILSWDFFTVNGFRSLIFGQKGVNSLFLGNFGFPSVISMHSSHMFPQIRKYFTTRGAFFSNSFVHHINVRI</sequence>
<dbReference type="EMBL" id="HACA01029917">
    <property type="protein sequence ID" value="CDW47278.1"/>
    <property type="molecule type" value="Transcribed_RNA"/>
</dbReference>
<accession>A0A0K2V9Q7</accession>
<organism evidence="1">
    <name type="scientific">Lepeophtheirus salmonis</name>
    <name type="common">Salmon louse</name>
    <name type="synonym">Caligus salmonis</name>
    <dbReference type="NCBI Taxonomy" id="72036"/>
    <lineage>
        <taxon>Eukaryota</taxon>
        <taxon>Metazoa</taxon>
        <taxon>Ecdysozoa</taxon>
        <taxon>Arthropoda</taxon>
        <taxon>Crustacea</taxon>
        <taxon>Multicrustacea</taxon>
        <taxon>Hexanauplia</taxon>
        <taxon>Copepoda</taxon>
        <taxon>Siphonostomatoida</taxon>
        <taxon>Caligidae</taxon>
        <taxon>Lepeophtheirus</taxon>
    </lineage>
</organism>
<dbReference type="AlphaFoldDB" id="A0A0K2V9Q7"/>